<dbReference type="OrthoDB" id="9814648at2"/>
<dbReference type="Pfam" id="PF13523">
    <property type="entry name" value="Acetyltransf_8"/>
    <property type="match status" value="1"/>
</dbReference>
<dbReference type="AlphaFoldDB" id="A0A2T0W310"/>
<comment type="caution">
    <text evidence="1">The sequence shown here is derived from an EMBL/GenBank/DDBJ whole genome shotgun (WGS) entry which is preliminary data.</text>
</comment>
<accession>A0A2T0W310</accession>
<dbReference type="InterPro" id="IPR016181">
    <property type="entry name" value="Acyl_CoA_acyltransferase"/>
</dbReference>
<dbReference type="GO" id="GO:0016410">
    <property type="term" value="F:N-acyltransferase activity"/>
    <property type="evidence" value="ECO:0007669"/>
    <property type="project" value="TreeGrafter"/>
</dbReference>
<keyword evidence="1" id="KW-0808">Transferase</keyword>
<evidence type="ECO:0000313" key="1">
    <source>
        <dbReference type="EMBL" id="PRY79573.1"/>
    </source>
</evidence>
<dbReference type="Gene3D" id="3.40.630.30">
    <property type="match status" value="1"/>
</dbReference>
<gene>
    <name evidence="1" type="ORF">CLV80_102218</name>
</gene>
<dbReference type="PANTHER" id="PTHR31438">
    <property type="entry name" value="LYSINE N-ACYLTRANSFERASE C17G9.06C-RELATED"/>
    <property type="match status" value="1"/>
</dbReference>
<keyword evidence="2" id="KW-1185">Reference proteome</keyword>
<name>A0A2T0W310_9RHOB</name>
<proteinExistence type="predicted"/>
<dbReference type="Proteomes" id="UP000238007">
    <property type="component" value="Unassembled WGS sequence"/>
</dbReference>
<sequence length="160" mass="18339">MRNYDFRRLTRDDLPLLRRWFTVAHVKAWWPDAERQIAQIIQDLDNPNVDMRIVGVARMPFAFIRDFDTQVSKKSEYADLPKGSRGMSTFVGNPDFLGPGHSTGYIEARVRDMRRNNALVAVGPNSTDTRTISIYKQAGFQPRRLASTNDGKLVQVMTHL</sequence>
<dbReference type="PANTHER" id="PTHR31438:SF1">
    <property type="entry name" value="LYSINE N-ACYLTRANSFERASE C17G9.06C-RELATED"/>
    <property type="match status" value="1"/>
</dbReference>
<reference evidence="1 2" key="1">
    <citation type="submission" date="2018-03" db="EMBL/GenBank/DDBJ databases">
        <title>Genomic Encyclopedia of Archaeal and Bacterial Type Strains, Phase II (KMG-II): from individual species to whole genera.</title>
        <authorList>
            <person name="Goeker M."/>
        </authorList>
    </citation>
    <scope>NUCLEOTIDE SEQUENCE [LARGE SCALE GENOMIC DNA]</scope>
    <source>
        <strain evidence="1 2">DSM 101533</strain>
    </source>
</reference>
<dbReference type="SUPFAM" id="SSF55729">
    <property type="entry name" value="Acyl-CoA N-acyltransferases (Nat)"/>
    <property type="match status" value="1"/>
</dbReference>
<evidence type="ECO:0000313" key="2">
    <source>
        <dbReference type="Proteomes" id="UP000238007"/>
    </source>
</evidence>
<dbReference type="RefSeq" id="WP_106354869.1">
    <property type="nucleotide sequence ID" value="NZ_PVTP01000002.1"/>
</dbReference>
<dbReference type="EMBL" id="PVTP01000002">
    <property type="protein sequence ID" value="PRY79573.1"/>
    <property type="molecule type" value="Genomic_DNA"/>
</dbReference>
<organism evidence="1 2">
    <name type="scientific">Yoonia maritima</name>
    <dbReference type="NCBI Taxonomy" id="1435347"/>
    <lineage>
        <taxon>Bacteria</taxon>
        <taxon>Pseudomonadati</taxon>
        <taxon>Pseudomonadota</taxon>
        <taxon>Alphaproteobacteria</taxon>
        <taxon>Rhodobacterales</taxon>
        <taxon>Paracoccaceae</taxon>
        <taxon>Yoonia</taxon>
    </lineage>
</organism>
<protein>
    <submittedName>
        <fullName evidence="1">Aminoglycoside 6'-N-acetyltransferase</fullName>
    </submittedName>
</protein>